<dbReference type="InterPro" id="IPR012675">
    <property type="entry name" value="Beta-grasp_dom_sf"/>
</dbReference>
<comment type="cofactor">
    <cofactor evidence="1">
        <name>FAD</name>
        <dbReference type="ChEBI" id="CHEBI:57692"/>
    </cofactor>
</comment>
<dbReference type="EMBL" id="MDAL01000059">
    <property type="protein sequence ID" value="PMN88411.1"/>
    <property type="molecule type" value="Genomic_DNA"/>
</dbReference>
<dbReference type="RefSeq" id="WP_102392067.1">
    <property type="nucleotide sequence ID" value="NZ_MDAL01000059.1"/>
</dbReference>
<feature type="domain" description="2Fe-2S ferredoxin-type" evidence="10">
    <location>
        <begin position="275"/>
        <end position="361"/>
    </location>
</feature>
<dbReference type="SUPFAM" id="SSF52343">
    <property type="entry name" value="Ferredoxin reductase-like, C-terminal NADP-linked domain"/>
    <property type="match status" value="1"/>
</dbReference>
<dbReference type="Gene3D" id="3.40.50.80">
    <property type="entry name" value="Nucleotide-binding domain of ferredoxin-NADP reductase (FNR) module"/>
    <property type="match status" value="1"/>
</dbReference>
<dbReference type="PROSITE" id="PS51085">
    <property type="entry name" value="2FE2S_FER_2"/>
    <property type="match status" value="1"/>
</dbReference>
<evidence type="ECO:0000256" key="8">
    <source>
        <dbReference type="ARBA" id="ARBA00023014"/>
    </source>
</evidence>
<dbReference type="InterPro" id="IPR006058">
    <property type="entry name" value="2Fe2S_fd_BS"/>
</dbReference>
<evidence type="ECO:0000259" key="11">
    <source>
        <dbReference type="PROSITE" id="PS51384"/>
    </source>
</evidence>
<protein>
    <submittedName>
        <fullName evidence="12">Hybrid-cluster NAD(P)-dependent oxidoreductase</fullName>
    </submittedName>
</protein>
<proteinExistence type="inferred from homology"/>
<dbReference type="InterPro" id="IPR017938">
    <property type="entry name" value="Riboflavin_synthase-like_b-brl"/>
</dbReference>
<organism evidence="12 13">
    <name type="scientific">Enterovibrio norvegicus</name>
    <dbReference type="NCBI Taxonomy" id="188144"/>
    <lineage>
        <taxon>Bacteria</taxon>
        <taxon>Pseudomonadati</taxon>
        <taxon>Pseudomonadota</taxon>
        <taxon>Gammaproteobacteria</taxon>
        <taxon>Vibrionales</taxon>
        <taxon>Vibrionaceae</taxon>
        <taxon>Enterovibrio</taxon>
    </lineage>
</organism>
<dbReference type="PANTHER" id="PTHR47354:SF6">
    <property type="entry name" value="NADH OXIDOREDUCTASE HCR"/>
    <property type="match status" value="1"/>
</dbReference>
<dbReference type="Proteomes" id="UP000235387">
    <property type="component" value="Unassembled WGS sequence"/>
</dbReference>
<dbReference type="AlphaFoldDB" id="A0A2N7L522"/>
<evidence type="ECO:0000256" key="1">
    <source>
        <dbReference type="ARBA" id="ARBA00001974"/>
    </source>
</evidence>
<evidence type="ECO:0000256" key="6">
    <source>
        <dbReference type="ARBA" id="ARBA00023002"/>
    </source>
</evidence>
<keyword evidence="5" id="KW-0274">FAD</keyword>
<comment type="caution">
    <text evidence="12">The sequence shown here is derived from an EMBL/GenBank/DDBJ whole genome shotgun (WGS) entry which is preliminary data.</text>
</comment>
<dbReference type="InterPro" id="IPR050415">
    <property type="entry name" value="MRET"/>
</dbReference>
<dbReference type="PROSITE" id="PS00197">
    <property type="entry name" value="2FE2S_FER_1"/>
    <property type="match status" value="1"/>
</dbReference>
<evidence type="ECO:0000256" key="2">
    <source>
        <dbReference type="ARBA" id="ARBA00022630"/>
    </source>
</evidence>
<comment type="similarity">
    <text evidence="9">In the N-terminal section; belongs to the FAD-binding oxidoreductase type 6 family.</text>
</comment>
<evidence type="ECO:0000256" key="4">
    <source>
        <dbReference type="ARBA" id="ARBA00022723"/>
    </source>
</evidence>
<reference evidence="13" key="1">
    <citation type="submission" date="2016-07" db="EMBL/GenBank/DDBJ databases">
        <title>Nontailed viruses are major unrecognized killers of bacteria in the ocean.</title>
        <authorList>
            <person name="Kauffman K."/>
            <person name="Hussain F."/>
            <person name="Yang J."/>
            <person name="Arevalo P."/>
            <person name="Brown J."/>
            <person name="Cutler M."/>
            <person name="Kelly L."/>
            <person name="Polz M.F."/>
        </authorList>
    </citation>
    <scope>NUCLEOTIDE SEQUENCE [LARGE SCALE GENOMIC DNA]</scope>
    <source>
        <strain evidence="13">10N.261.45.A10</strain>
    </source>
</reference>
<dbReference type="InterPro" id="IPR039261">
    <property type="entry name" value="FNR_nucleotide-bd"/>
</dbReference>
<dbReference type="CDD" id="cd00207">
    <property type="entry name" value="fer2"/>
    <property type="match status" value="1"/>
</dbReference>
<dbReference type="InterPro" id="IPR036010">
    <property type="entry name" value="2Fe-2S_ferredoxin-like_sf"/>
</dbReference>
<keyword evidence="7" id="KW-0408">Iron</keyword>
<evidence type="ECO:0000256" key="7">
    <source>
        <dbReference type="ARBA" id="ARBA00023004"/>
    </source>
</evidence>
<keyword evidence="4" id="KW-0479">Metal-binding</keyword>
<dbReference type="GO" id="GO:0046872">
    <property type="term" value="F:metal ion binding"/>
    <property type="evidence" value="ECO:0007669"/>
    <property type="project" value="UniProtKB-KW"/>
</dbReference>
<dbReference type="Pfam" id="PF00175">
    <property type="entry name" value="NAD_binding_1"/>
    <property type="match status" value="1"/>
</dbReference>
<dbReference type="GO" id="GO:0016491">
    <property type="term" value="F:oxidoreductase activity"/>
    <property type="evidence" value="ECO:0007669"/>
    <property type="project" value="UniProtKB-KW"/>
</dbReference>
<keyword evidence="3" id="KW-0001">2Fe-2S</keyword>
<feature type="domain" description="FAD-binding FR-type" evidence="11">
    <location>
        <begin position="8"/>
        <end position="111"/>
    </location>
</feature>
<keyword evidence="2" id="KW-0285">Flavoprotein</keyword>
<dbReference type="InterPro" id="IPR017927">
    <property type="entry name" value="FAD-bd_FR_type"/>
</dbReference>
<keyword evidence="6" id="KW-0560">Oxidoreductase</keyword>
<dbReference type="Pfam" id="PF00111">
    <property type="entry name" value="Fer2"/>
    <property type="match status" value="1"/>
</dbReference>
<evidence type="ECO:0000256" key="3">
    <source>
        <dbReference type="ARBA" id="ARBA00022714"/>
    </source>
</evidence>
<sequence length="361" mass="39771">MFSAWQQNQPIQMVCKDKWHETPDTVSIKLNVPSQPTHYTFKPGQFVSLGIEIEGKTEYRAYSLSSVPGDDCLQLTIKRVDNGRVSNHIVDHLDIGGRVSVLKPAGEFNCEDCPPKTDDDNKPRVLLISAGCGITPVYSMAKFWLQTRHDLDIVFLHVAKDTAHTIYLDQLETLNALHNNFSLKLLLKDAGDTLHPQGRLSPSWLKKLVPDLQFRSVYLCGPVSFMADVRSYLAAEGVDMTHFHEESFTPSIDNMKPHTMQEKPNEKSVVSSSETGVHVHIPAFGLTVETQRGETLADVLEGAGLPIIVACRSGICGSCKCKVSNGQVTSTSQETLTEEEIAQGYVLACSSTLSGDIDIDL</sequence>
<dbReference type="PANTHER" id="PTHR47354">
    <property type="entry name" value="NADH OXIDOREDUCTASE HCR"/>
    <property type="match status" value="1"/>
</dbReference>
<keyword evidence="8" id="KW-0411">Iron-sulfur</keyword>
<accession>A0A2N7L522</accession>
<gene>
    <name evidence="12" type="ORF">BCT23_24145</name>
</gene>
<dbReference type="Gene3D" id="2.40.30.10">
    <property type="entry name" value="Translation factors"/>
    <property type="match status" value="1"/>
</dbReference>
<dbReference type="InterPro" id="IPR001041">
    <property type="entry name" value="2Fe-2S_ferredoxin-type"/>
</dbReference>
<evidence type="ECO:0000256" key="9">
    <source>
        <dbReference type="ARBA" id="ARBA00061434"/>
    </source>
</evidence>
<dbReference type="Pfam" id="PF00970">
    <property type="entry name" value="FAD_binding_6"/>
    <property type="match status" value="1"/>
</dbReference>
<dbReference type="InterPro" id="IPR008333">
    <property type="entry name" value="Cbr1-like_FAD-bd_dom"/>
</dbReference>
<dbReference type="SUPFAM" id="SSF54292">
    <property type="entry name" value="2Fe-2S ferredoxin-like"/>
    <property type="match status" value="1"/>
</dbReference>
<dbReference type="SUPFAM" id="SSF63380">
    <property type="entry name" value="Riboflavin synthase domain-like"/>
    <property type="match status" value="1"/>
</dbReference>
<evidence type="ECO:0000313" key="12">
    <source>
        <dbReference type="EMBL" id="PMN88411.1"/>
    </source>
</evidence>
<name>A0A2N7L522_9GAMM</name>
<evidence type="ECO:0000313" key="13">
    <source>
        <dbReference type="Proteomes" id="UP000235387"/>
    </source>
</evidence>
<dbReference type="Gene3D" id="3.10.20.30">
    <property type="match status" value="1"/>
</dbReference>
<evidence type="ECO:0000259" key="10">
    <source>
        <dbReference type="PROSITE" id="PS51085"/>
    </source>
</evidence>
<dbReference type="InterPro" id="IPR001433">
    <property type="entry name" value="OxRdtase_FAD/NAD-bd"/>
</dbReference>
<dbReference type="CDD" id="cd06215">
    <property type="entry name" value="FNR_iron_sulfur_binding_1"/>
    <property type="match status" value="1"/>
</dbReference>
<dbReference type="GO" id="GO:0051537">
    <property type="term" value="F:2 iron, 2 sulfur cluster binding"/>
    <property type="evidence" value="ECO:0007669"/>
    <property type="project" value="UniProtKB-KW"/>
</dbReference>
<dbReference type="PROSITE" id="PS51384">
    <property type="entry name" value="FAD_FR"/>
    <property type="match status" value="1"/>
</dbReference>
<evidence type="ECO:0000256" key="5">
    <source>
        <dbReference type="ARBA" id="ARBA00022827"/>
    </source>
</evidence>